<dbReference type="Proteomes" id="UP000708208">
    <property type="component" value="Unassembled WGS sequence"/>
</dbReference>
<dbReference type="OrthoDB" id="7701249at2759"/>
<feature type="compositionally biased region" description="Basic and acidic residues" evidence="1">
    <location>
        <begin position="49"/>
        <end position="60"/>
    </location>
</feature>
<keyword evidence="3" id="KW-1185">Reference proteome</keyword>
<feature type="non-terminal residue" evidence="2">
    <location>
        <position position="186"/>
    </location>
</feature>
<accession>A0A8J2PPK4</accession>
<comment type="caution">
    <text evidence="2">The sequence shown here is derived from an EMBL/GenBank/DDBJ whole genome shotgun (WGS) entry which is preliminary data.</text>
</comment>
<dbReference type="AlphaFoldDB" id="A0A8J2PPK4"/>
<dbReference type="EMBL" id="CAJVCH010526433">
    <property type="protein sequence ID" value="CAG7822476.1"/>
    <property type="molecule type" value="Genomic_DNA"/>
</dbReference>
<reference evidence="2" key="1">
    <citation type="submission" date="2021-06" db="EMBL/GenBank/DDBJ databases">
        <authorList>
            <person name="Hodson N. C."/>
            <person name="Mongue J. A."/>
            <person name="Jaron S. K."/>
        </authorList>
    </citation>
    <scope>NUCLEOTIDE SEQUENCE</scope>
</reference>
<evidence type="ECO:0000313" key="2">
    <source>
        <dbReference type="EMBL" id="CAG7822476.1"/>
    </source>
</evidence>
<sequence>MSHTRSNRSESSRDRSAGSSSDRRSSYHRGRYHDYDRKSRSRSRFNSRSGRDLNSLRDQLENIQRLLSRRDHSSDSRRSRSRSPFNVTRSRSLSDREVFSPTTLGPPHVGTGKLTEVIDVEEDLECLGLAGSVKEQCAQFTDPINPDLASNWNMIATSGLSEAKIAEIDKLKAVPSNCALVQAPTL</sequence>
<organism evidence="2 3">
    <name type="scientific">Allacma fusca</name>
    <dbReference type="NCBI Taxonomy" id="39272"/>
    <lineage>
        <taxon>Eukaryota</taxon>
        <taxon>Metazoa</taxon>
        <taxon>Ecdysozoa</taxon>
        <taxon>Arthropoda</taxon>
        <taxon>Hexapoda</taxon>
        <taxon>Collembola</taxon>
        <taxon>Symphypleona</taxon>
        <taxon>Sminthuridae</taxon>
        <taxon>Allacma</taxon>
    </lineage>
</organism>
<evidence type="ECO:0000256" key="1">
    <source>
        <dbReference type="SAM" id="MobiDB-lite"/>
    </source>
</evidence>
<gene>
    <name evidence="2" type="ORF">AFUS01_LOCUS32746</name>
</gene>
<protein>
    <submittedName>
        <fullName evidence="2">Uncharacterized protein</fullName>
    </submittedName>
</protein>
<feature type="region of interest" description="Disordered" evidence="1">
    <location>
        <begin position="1"/>
        <end position="110"/>
    </location>
</feature>
<evidence type="ECO:0000313" key="3">
    <source>
        <dbReference type="Proteomes" id="UP000708208"/>
    </source>
</evidence>
<name>A0A8J2PPK4_9HEXA</name>
<proteinExistence type="predicted"/>
<feature type="compositionally biased region" description="Basic and acidic residues" evidence="1">
    <location>
        <begin position="68"/>
        <end position="78"/>
    </location>
</feature>
<feature type="compositionally biased region" description="Basic and acidic residues" evidence="1">
    <location>
        <begin position="7"/>
        <end position="25"/>
    </location>
</feature>